<evidence type="ECO:0000256" key="3">
    <source>
        <dbReference type="SAM" id="Coils"/>
    </source>
</evidence>
<feature type="domain" description="Multidrug resistance protein MdtA-like beta-barrel" evidence="7">
    <location>
        <begin position="209"/>
        <end position="295"/>
    </location>
</feature>
<proteinExistence type="inferred from homology"/>
<feature type="coiled-coil region" evidence="3">
    <location>
        <begin position="103"/>
        <end position="175"/>
    </location>
</feature>
<dbReference type="Gene3D" id="2.40.420.20">
    <property type="match status" value="1"/>
</dbReference>
<dbReference type="PANTHER" id="PTHR30158:SF3">
    <property type="entry name" value="MULTIDRUG EFFLUX PUMP SUBUNIT ACRA-RELATED"/>
    <property type="match status" value="1"/>
</dbReference>
<dbReference type="SUPFAM" id="SSF111369">
    <property type="entry name" value="HlyD-like secretion proteins"/>
    <property type="match status" value="1"/>
</dbReference>
<accession>A0ABT1NYY6</accession>
<keyword evidence="10" id="KW-1185">Reference proteome</keyword>
<dbReference type="Pfam" id="PF25876">
    <property type="entry name" value="HH_MFP_RND"/>
    <property type="match status" value="1"/>
</dbReference>
<evidence type="ECO:0000259" key="8">
    <source>
        <dbReference type="Pfam" id="PF25967"/>
    </source>
</evidence>
<feature type="domain" description="Multidrug resistance protein MdtA-like alpha-helical hairpin" evidence="5">
    <location>
        <begin position="105"/>
        <end position="170"/>
    </location>
</feature>
<sequence length="393" mass="42209">MRKKFVCLILSGAALVACGKSQQEPAAGERSASPAPEVAVVSITEQPLVLEQTLPARVAPLRIAEVRPQVSGIIEKRHFDEGSQVSVGELLYTINSDDYEVQVVRTQADLAGARARLKNLQSEAERYGDLIKTRGVSRQQNERAQAEYQQGRADVQAAEAALQQARLNLSRTQIRAPIAGHISRTWLTEGALVSADQSQPLASIQQLDPIYIDIVQPAQQWLETRQKRVSGALQPAGDKVTVAIAGAEYTHRGNLRAEDASVSPETGVVTLRAEFPNPDGLLLPGMFVQAKIQAGIAPGVALVPQQAVHFDGRGEAQVWIVGDDQSVALRPVQLLASRGDHWALESGVSAGEQLLVEGSFKVYPGLAVNPVPWNPESTGEELASAASPVESRK</sequence>
<evidence type="ECO:0000259" key="5">
    <source>
        <dbReference type="Pfam" id="PF25876"/>
    </source>
</evidence>
<feature type="domain" description="Multidrug resistance protein MdtA-like barrel-sandwich hybrid" evidence="6">
    <location>
        <begin position="62"/>
        <end position="204"/>
    </location>
</feature>
<dbReference type="PROSITE" id="PS51257">
    <property type="entry name" value="PROKAR_LIPOPROTEIN"/>
    <property type="match status" value="1"/>
</dbReference>
<name>A0ABT1NYY6_9GAMM</name>
<dbReference type="InterPro" id="IPR058625">
    <property type="entry name" value="MdtA-like_BSH"/>
</dbReference>
<dbReference type="NCBIfam" id="TIGR01730">
    <property type="entry name" value="RND_mfp"/>
    <property type="match status" value="1"/>
</dbReference>
<protein>
    <submittedName>
        <fullName evidence="9">Efflux RND transporter periplasmic adaptor subunit</fullName>
    </submittedName>
</protein>
<evidence type="ECO:0000313" key="10">
    <source>
        <dbReference type="Proteomes" id="UP001205566"/>
    </source>
</evidence>
<gene>
    <name evidence="9" type="ORF">HXX02_06580</name>
</gene>
<dbReference type="Pfam" id="PF25944">
    <property type="entry name" value="Beta-barrel_RND"/>
    <property type="match status" value="1"/>
</dbReference>
<comment type="subcellular location">
    <subcellularLocation>
        <location evidence="1">Cell inner membrane</location>
        <topology evidence="1">Lipid-anchor</topology>
    </subcellularLocation>
</comment>
<dbReference type="InterPro" id="IPR058624">
    <property type="entry name" value="MdtA-like_HH"/>
</dbReference>
<dbReference type="Gene3D" id="2.40.30.170">
    <property type="match status" value="1"/>
</dbReference>
<dbReference type="InterPro" id="IPR058627">
    <property type="entry name" value="MdtA-like_C"/>
</dbReference>
<evidence type="ECO:0000259" key="6">
    <source>
        <dbReference type="Pfam" id="PF25917"/>
    </source>
</evidence>
<evidence type="ECO:0000256" key="1">
    <source>
        <dbReference type="ARBA" id="ARBA00004519"/>
    </source>
</evidence>
<dbReference type="Gene3D" id="1.10.287.470">
    <property type="entry name" value="Helix hairpin bin"/>
    <property type="match status" value="1"/>
</dbReference>
<dbReference type="InterPro" id="IPR006143">
    <property type="entry name" value="RND_pump_MFP"/>
</dbReference>
<dbReference type="EMBL" id="JACASI010000015">
    <property type="protein sequence ID" value="MCQ3829104.1"/>
    <property type="molecule type" value="Genomic_DNA"/>
</dbReference>
<evidence type="ECO:0000256" key="2">
    <source>
        <dbReference type="ARBA" id="ARBA00009477"/>
    </source>
</evidence>
<dbReference type="Proteomes" id="UP001205566">
    <property type="component" value="Unassembled WGS sequence"/>
</dbReference>
<dbReference type="Pfam" id="PF25917">
    <property type="entry name" value="BSH_RND"/>
    <property type="match status" value="1"/>
</dbReference>
<feature type="signal peptide" evidence="4">
    <location>
        <begin position="1"/>
        <end position="19"/>
    </location>
</feature>
<organism evidence="9 10">
    <name type="scientific">Microbulbifer elongatus</name>
    <dbReference type="NCBI Taxonomy" id="86173"/>
    <lineage>
        <taxon>Bacteria</taxon>
        <taxon>Pseudomonadati</taxon>
        <taxon>Pseudomonadota</taxon>
        <taxon>Gammaproteobacteria</taxon>
        <taxon>Cellvibrionales</taxon>
        <taxon>Microbulbiferaceae</taxon>
        <taxon>Microbulbifer</taxon>
    </lineage>
</organism>
<dbReference type="InterPro" id="IPR058626">
    <property type="entry name" value="MdtA-like_b-barrel"/>
</dbReference>
<evidence type="ECO:0000256" key="4">
    <source>
        <dbReference type="SAM" id="SignalP"/>
    </source>
</evidence>
<keyword evidence="4" id="KW-0732">Signal</keyword>
<keyword evidence="3" id="KW-0175">Coiled coil</keyword>
<dbReference type="RefSeq" id="WP_255873988.1">
    <property type="nucleotide sequence ID" value="NZ_JACASI010000015.1"/>
</dbReference>
<comment type="caution">
    <text evidence="9">The sequence shown here is derived from an EMBL/GenBank/DDBJ whole genome shotgun (WGS) entry which is preliminary data.</text>
</comment>
<dbReference type="Gene3D" id="2.40.50.100">
    <property type="match status" value="1"/>
</dbReference>
<feature type="domain" description="Multidrug resistance protein MdtA-like C-terminal permuted SH3" evidence="8">
    <location>
        <begin position="301"/>
        <end position="358"/>
    </location>
</feature>
<reference evidence="9" key="1">
    <citation type="thesis" date="2020" institute="Technische Universitat Dresden" country="Dresden, Germany">
        <title>The Agarolytic System of Microbulbifer elongatus PORT2, Isolated from Batu Karas, Pangandaran West Java Indonesia.</title>
        <authorList>
            <person name="Anggraeni S.R."/>
        </authorList>
    </citation>
    <scope>NUCLEOTIDE SEQUENCE</scope>
    <source>
        <strain evidence="9">PORT2</strain>
    </source>
</reference>
<evidence type="ECO:0000313" key="9">
    <source>
        <dbReference type="EMBL" id="MCQ3829104.1"/>
    </source>
</evidence>
<feature type="chain" id="PRO_5045800357" evidence="4">
    <location>
        <begin position="20"/>
        <end position="393"/>
    </location>
</feature>
<dbReference type="PANTHER" id="PTHR30158">
    <property type="entry name" value="ACRA/E-RELATED COMPONENT OF DRUG EFFLUX TRANSPORTER"/>
    <property type="match status" value="1"/>
</dbReference>
<comment type="similarity">
    <text evidence="2">Belongs to the membrane fusion protein (MFP) (TC 8.A.1) family.</text>
</comment>
<dbReference type="Pfam" id="PF25967">
    <property type="entry name" value="RND-MFP_C"/>
    <property type="match status" value="1"/>
</dbReference>
<evidence type="ECO:0000259" key="7">
    <source>
        <dbReference type="Pfam" id="PF25944"/>
    </source>
</evidence>